<protein>
    <recommendedName>
        <fullName evidence="5">TIGR02611 family protein</fullName>
    </recommendedName>
</protein>
<dbReference type="Proteomes" id="UP000291189">
    <property type="component" value="Unassembled WGS sequence"/>
</dbReference>
<evidence type="ECO:0000313" key="3">
    <source>
        <dbReference type="EMBL" id="RYU09945.1"/>
    </source>
</evidence>
<evidence type="ECO:0000256" key="2">
    <source>
        <dbReference type="SAM" id="Phobius"/>
    </source>
</evidence>
<feature type="transmembrane region" description="Helical" evidence="2">
    <location>
        <begin position="95"/>
        <end position="114"/>
    </location>
</feature>
<feature type="transmembrane region" description="Helical" evidence="2">
    <location>
        <begin position="52"/>
        <end position="74"/>
    </location>
</feature>
<organism evidence="3 4">
    <name type="scientific">Nocardioides iriomotensis</name>
    <dbReference type="NCBI Taxonomy" id="715784"/>
    <lineage>
        <taxon>Bacteria</taxon>
        <taxon>Bacillati</taxon>
        <taxon>Actinomycetota</taxon>
        <taxon>Actinomycetes</taxon>
        <taxon>Propionibacteriales</taxon>
        <taxon>Nocardioidaceae</taxon>
        <taxon>Nocardioides</taxon>
    </lineage>
</organism>
<keyword evidence="2" id="KW-1133">Transmembrane helix</keyword>
<dbReference type="AlphaFoldDB" id="A0A4Q5IYD5"/>
<dbReference type="EMBL" id="SDPU01000034">
    <property type="protein sequence ID" value="RYU09945.1"/>
    <property type="molecule type" value="Genomic_DNA"/>
</dbReference>
<keyword evidence="2" id="KW-0812">Transmembrane</keyword>
<proteinExistence type="predicted"/>
<accession>A0A4Q5IYD5</accession>
<gene>
    <name evidence="3" type="ORF">ETU37_19105</name>
</gene>
<sequence length="176" mass="18606">MSVRGVPHEGASSGRTGHAPSWGGQMKKVLAALVGGGLVVLGAILMPLPGPGFVIVVAGIAVMATQFDWARSLLHKTRDKAWEAQKAAVETWPRLLTTLASACATIGVGVTIVLVDDVAWPVWDSFFDRFWTNVTGYCVIGTGTIVIVTTVVAIWLHRKEEAGEIVVTEKTAADVG</sequence>
<reference evidence="3 4" key="1">
    <citation type="submission" date="2019-01" db="EMBL/GenBank/DDBJ databases">
        <title>Nocardioides guangzhouensis sp. nov., an actinobacterium isolated from soil.</title>
        <authorList>
            <person name="Fu Y."/>
            <person name="Cai Y."/>
            <person name="Lin Z."/>
            <person name="Chen P."/>
        </authorList>
    </citation>
    <scope>NUCLEOTIDE SEQUENCE [LARGE SCALE GENOMIC DNA]</scope>
    <source>
        <strain evidence="3 4">NBRC 105384</strain>
    </source>
</reference>
<dbReference type="Pfam" id="PF09656">
    <property type="entry name" value="PGPGW"/>
    <property type="match status" value="1"/>
</dbReference>
<feature type="transmembrane region" description="Helical" evidence="2">
    <location>
        <begin position="29"/>
        <end position="46"/>
    </location>
</feature>
<evidence type="ECO:0008006" key="5">
    <source>
        <dbReference type="Google" id="ProtNLM"/>
    </source>
</evidence>
<dbReference type="InterPro" id="IPR019099">
    <property type="entry name" value="Uncharacterised_PGPGW_TM"/>
</dbReference>
<evidence type="ECO:0000256" key="1">
    <source>
        <dbReference type="SAM" id="MobiDB-lite"/>
    </source>
</evidence>
<keyword evidence="4" id="KW-1185">Reference proteome</keyword>
<dbReference type="OrthoDB" id="3789682at2"/>
<evidence type="ECO:0000313" key="4">
    <source>
        <dbReference type="Proteomes" id="UP000291189"/>
    </source>
</evidence>
<name>A0A4Q5IYD5_9ACTN</name>
<feature type="region of interest" description="Disordered" evidence="1">
    <location>
        <begin position="1"/>
        <end position="20"/>
    </location>
</feature>
<feature type="transmembrane region" description="Helical" evidence="2">
    <location>
        <begin position="134"/>
        <end position="156"/>
    </location>
</feature>
<keyword evidence="2" id="KW-0472">Membrane</keyword>
<comment type="caution">
    <text evidence="3">The sequence shown here is derived from an EMBL/GenBank/DDBJ whole genome shotgun (WGS) entry which is preliminary data.</text>
</comment>